<protein>
    <submittedName>
        <fullName evidence="1">Uncharacterized protein</fullName>
    </submittedName>
</protein>
<evidence type="ECO:0000313" key="1">
    <source>
        <dbReference type="EMBL" id="SDZ16668.1"/>
    </source>
</evidence>
<sequence length="41" mass="4886">MLLLSFPLLNERKTKRKAIDMRRKAIDMKPKAIHMPLNTKH</sequence>
<name>A0A1H3QUJ0_9FIRM</name>
<proteinExistence type="predicted"/>
<organism evidence="1 2">
    <name type="scientific">Tindallia californiensis</name>
    <dbReference type="NCBI Taxonomy" id="159292"/>
    <lineage>
        <taxon>Bacteria</taxon>
        <taxon>Bacillati</taxon>
        <taxon>Bacillota</taxon>
        <taxon>Clostridia</taxon>
        <taxon>Peptostreptococcales</taxon>
        <taxon>Tindalliaceae</taxon>
        <taxon>Tindallia</taxon>
    </lineage>
</organism>
<accession>A0A1H3QUJ0</accession>
<dbReference type="STRING" id="159292.SAMN05192546_110109"/>
<keyword evidence="2" id="KW-1185">Reference proteome</keyword>
<gene>
    <name evidence="1" type="ORF">SAMN05192546_110109</name>
</gene>
<dbReference type="Proteomes" id="UP000199230">
    <property type="component" value="Unassembled WGS sequence"/>
</dbReference>
<evidence type="ECO:0000313" key="2">
    <source>
        <dbReference type="Proteomes" id="UP000199230"/>
    </source>
</evidence>
<dbReference type="AlphaFoldDB" id="A0A1H3QUJ0"/>
<reference evidence="1 2" key="1">
    <citation type="submission" date="2016-10" db="EMBL/GenBank/DDBJ databases">
        <authorList>
            <person name="de Groot N.N."/>
        </authorList>
    </citation>
    <scope>NUCLEOTIDE SEQUENCE [LARGE SCALE GENOMIC DNA]</scope>
    <source>
        <strain evidence="1 2">APO</strain>
    </source>
</reference>
<dbReference type="EMBL" id="FNPV01000010">
    <property type="protein sequence ID" value="SDZ16668.1"/>
    <property type="molecule type" value="Genomic_DNA"/>
</dbReference>